<dbReference type="EMBL" id="PXYX01000080">
    <property type="protein sequence ID" value="PSR22739.1"/>
    <property type="molecule type" value="Genomic_DNA"/>
</dbReference>
<comment type="caution">
    <text evidence="2">The sequence shown here is derived from an EMBL/GenBank/DDBJ whole genome shotgun (WGS) entry which is preliminary data.</text>
</comment>
<evidence type="ECO:0000259" key="1">
    <source>
        <dbReference type="Pfam" id="PF13556"/>
    </source>
</evidence>
<feature type="domain" description="PucR C-terminal helix-turn-helix" evidence="1">
    <location>
        <begin position="113"/>
        <end position="144"/>
    </location>
</feature>
<reference evidence="2 3" key="1">
    <citation type="journal article" date="2014" name="BMC Genomics">
        <title>Comparison of environmental and isolate Sulfobacillus genomes reveals diverse carbon, sulfur, nitrogen, and hydrogen metabolisms.</title>
        <authorList>
            <person name="Justice N.B."/>
            <person name="Norman A."/>
            <person name="Brown C.T."/>
            <person name="Singh A."/>
            <person name="Thomas B.C."/>
            <person name="Banfield J.F."/>
        </authorList>
    </citation>
    <scope>NUCLEOTIDE SEQUENCE [LARGE SCALE GENOMIC DNA]</scope>
    <source>
        <strain evidence="2">AMDSBA5</strain>
    </source>
</reference>
<gene>
    <name evidence="2" type="ORF">C7B47_16400</name>
</gene>
<dbReference type="Gene3D" id="1.10.10.2840">
    <property type="entry name" value="PucR C-terminal helix-turn-helix domain"/>
    <property type="match status" value="1"/>
</dbReference>
<feature type="non-terminal residue" evidence="2">
    <location>
        <position position="1"/>
    </location>
</feature>
<dbReference type="Proteomes" id="UP000242705">
    <property type="component" value="Unassembled WGS sequence"/>
</dbReference>
<protein>
    <recommendedName>
        <fullName evidence="1">PucR C-terminal helix-turn-helix domain-containing protein</fullName>
    </recommendedName>
</protein>
<sequence length="162" mass="18977">QMDTKTLAYSDQFADQLGRHTATVTGLFLLREQVHHQRQRDARARFMAQFLRDQSSLPSIIGKDIDPGSFDLEHQYFIVILSLDSIPKHRIFTIEFGRLLRKFTGSLPLFPCIHRNTLRNRLNRIRRLLGTSLTAEVAYHLRLAWDWQQLHSPRLSTQQSPR</sequence>
<name>A0A2T2WKG5_SULTH</name>
<dbReference type="InterPro" id="IPR042070">
    <property type="entry name" value="PucR_C-HTH_sf"/>
</dbReference>
<dbReference type="InterPro" id="IPR025736">
    <property type="entry name" value="PucR_C-HTH_dom"/>
</dbReference>
<evidence type="ECO:0000313" key="3">
    <source>
        <dbReference type="Proteomes" id="UP000242705"/>
    </source>
</evidence>
<evidence type="ECO:0000313" key="2">
    <source>
        <dbReference type="EMBL" id="PSR22739.1"/>
    </source>
</evidence>
<accession>A0A2T2WKG5</accession>
<dbReference type="AlphaFoldDB" id="A0A2T2WKG5"/>
<dbReference type="Pfam" id="PF13556">
    <property type="entry name" value="HTH_30"/>
    <property type="match status" value="1"/>
</dbReference>
<organism evidence="2 3">
    <name type="scientific">Sulfobacillus thermosulfidooxidans</name>
    <dbReference type="NCBI Taxonomy" id="28034"/>
    <lineage>
        <taxon>Bacteria</taxon>
        <taxon>Bacillati</taxon>
        <taxon>Bacillota</taxon>
        <taxon>Clostridia</taxon>
        <taxon>Eubacteriales</taxon>
        <taxon>Clostridiales Family XVII. Incertae Sedis</taxon>
        <taxon>Sulfobacillus</taxon>
    </lineage>
</organism>
<proteinExistence type="predicted"/>